<accession>A0A3P6R8J5</accession>
<protein>
    <recommendedName>
        <fullName evidence="10">Poly [ADP-ribose] polymerase</fullName>
        <shortName evidence="10">PARP</shortName>
        <ecNumber evidence="10">2.4.2.-</ecNumber>
    </recommendedName>
</protein>
<evidence type="ECO:0000256" key="11">
    <source>
        <dbReference type="SAM" id="MobiDB-lite"/>
    </source>
</evidence>
<evidence type="ECO:0000256" key="8">
    <source>
        <dbReference type="ARBA" id="ARBA00024347"/>
    </source>
</evidence>
<keyword evidence="17" id="KW-1185">Reference proteome</keyword>
<keyword evidence="5" id="KW-0013">ADP-ribosylation</keyword>
<keyword evidence="4" id="KW-0548">Nucleotidyltransferase</keyword>
<dbReference type="PROSITE" id="PS51060">
    <property type="entry name" value="PARP_ALPHA_HD"/>
    <property type="match status" value="1"/>
</dbReference>
<dbReference type="GO" id="GO:0006302">
    <property type="term" value="P:double-strand break repair"/>
    <property type="evidence" value="ECO:0007669"/>
    <property type="project" value="TreeGrafter"/>
</dbReference>
<feature type="compositionally biased region" description="Low complexity" evidence="11">
    <location>
        <begin position="111"/>
        <end position="124"/>
    </location>
</feature>
<feature type="region of interest" description="Disordered" evidence="11">
    <location>
        <begin position="110"/>
        <end position="196"/>
    </location>
</feature>
<evidence type="ECO:0000256" key="10">
    <source>
        <dbReference type="RuleBase" id="RU362114"/>
    </source>
</evidence>
<feature type="domain" description="PARP alpha-helical" evidence="14">
    <location>
        <begin position="361"/>
        <end position="487"/>
    </location>
</feature>
<dbReference type="InterPro" id="IPR004170">
    <property type="entry name" value="WWE_dom"/>
</dbReference>
<comment type="catalytic activity">
    <reaction evidence="9">
        <text>NAD(+) + (ADP-D-ribosyl)n-acceptor = nicotinamide + (ADP-D-ribosyl)n+1-acceptor + H(+).</text>
        <dbReference type="EC" id="2.4.2.30"/>
    </reaction>
</comment>
<keyword evidence="2 10" id="KW-0328">Glycosyltransferase</keyword>
<dbReference type="EMBL" id="UYRR01033682">
    <property type="protein sequence ID" value="VDK59352.1"/>
    <property type="molecule type" value="Genomic_DNA"/>
</dbReference>
<dbReference type="Pfam" id="PF02825">
    <property type="entry name" value="WWE"/>
    <property type="match status" value="1"/>
</dbReference>
<dbReference type="CDD" id="cd08003">
    <property type="entry name" value="WGR_PARP2_like"/>
    <property type="match status" value="1"/>
</dbReference>
<evidence type="ECO:0000256" key="2">
    <source>
        <dbReference type="ARBA" id="ARBA00022676"/>
    </source>
</evidence>
<dbReference type="Proteomes" id="UP000267096">
    <property type="component" value="Unassembled WGS sequence"/>
</dbReference>
<evidence type="ECO:0000256" key="7">
    <source>
        <dbReference type="ARBA" id="ARBA00023242"/>
    </source>
</evidence>
<sequence>MFSDDDCHVWEFIDAKRRWKSFDSESTKKLHRAYKEGISDIGISLDGIEFTVDLDASLMKSEDGTKEYKVREFHQCTYGIWIKGEDEARNDSNDEYLRCWDMIIRRDVSKAEPAMSASPAPSAATTRSMIKRKAPSPSDSGASDAGTAQQTSTTAVKKSKTTATTKEEPESKKASTSKKASGPKKSEPKSDGKSQMRKMLLKGGAAVDPECIEKVGVAHVYTEGKDIYDAMLNQVYTERNNNKYYIIQLLEDDTEKRYSVWLRWGRVGYKSGKMTGYGQCACFQGQTNLVGCGNDLEKAKKLFCQKFSDKTHNDWSERKKFKKVSGKYDYLPADYSKLLEEKKKEAESGDGDSVDKPAIPESKLDECVQKLLKLICNIRAMEETVMELEYDATKAPLGKVTEQQIKAGYAALKRIENMKQPPLIKTSEQLKAEISLLEALSEIEVAIKQLNKGDSQVAVNPLDSHYANMKRDIEVIQADDNRYKMVNDYLMNTHASTHSQYKMKLRHLFALSRAGESEQFMSNLGNRMLLWHGSRLTNWYGILSQGLRIAPPEAPSTGYMFGKGVYFADMSSKSANYCFPQKSKPGLLVLAEVALGNVNELWAADYNADKLPPGKHSVKGMGSVGPDPSGAITLENGCVVPAGKPVELNKRSGCSLNYNEYIVYNTNQILIRYLVEVDFVFNF</sequence>
<keyword evidence="6 10" id="KW-0520">NAD</keyword>
<evidence type="ECO:0000256" key="3">
    <source>
        <dbReference type="ARBA" id="ARBA00022679"/>
    </source>
</evidence>
<dbReference type="GO" id="GO:0070212">
    <property type="term" value="P:protein poly-ADP-ribosylation"/>
    <property type="evidence" value="ECO:0007669"/>
    <property type="project" value="TreeGrafter"/>
</dbReference>
<proteinExistence type="inferred from homology"/>
<evidence type="ECO:0000259" key="13">
    <source>
        <dbReference type="PROSITE" id="PS51059"/>
    </source>
</evidence>
<name>A0A3P6R8J5_ANISI</name>
<dbReference type="AlphaFoldDB" id="A0A3P6R8J5"/>
<dbReference type="FunFam" id="3.90.228.10:FF:000002">
    <property type="entry name" value="Poly [ADP-ribose] polymerase"/>
    <property type="match status" value="1"/>
</dbReference>
<dbReference type="InterPro" id="IPR012317">
    <property type="entry name" value="Poly(ADP-ribose)pol_cat_dom"/>
</dbReference>
<dbReference type="CDD" id="cd01437">
    <property type="entry name" value="parp_like"/>
    <property type="match status" value="1"/>
</dbReference>
<evidence type="ECO:0000256" key="9">
    <source>
        <dbReference type="ARBA" id="ARBA00033987"/>
    </source>
</evidence>
<feature type="domain" description="PARP catalytic" evidence="13">
    <location>
        <begin position="460"/>
        <end position="683"/>
    </location>
</feature>
<dbReference type="GO" id="GO:0003950">
    <property type="term" value="F:NAD+ poly-ADP-ribosyltransferase activity"/>
    <property type="evidence" value="ECO:0007669"/>
    <property type="project" value="UniProtKB-UniRule"/>
</dbReference>
<dbReference type="Gene3D" id="3.90.228.10">
    <property type="match status" value="1"/>
</dbReference>
<organism evidence="16 17">
    <name type="scientific">Anisakis simplex</name>
    <name type="common">Herring worm</name>
    <dbReference type="NCBI Taxonomy" id="6269"/>
    <lineage>
        <taxon>Eukaryota</taxon>
        <taxon>Metazoa</taxon>
        <taxon>Ecdysozoa</taxon>
        <taxon>Nematoda</taxon>
        <taxon>Chromadorea</taxon>
        <taxon>Rhabditida</taxon>
        <taxon>Spirurina</taxon>
        <taxon>Ascaridomorpha</taxon>
        <taxon>Ascaridoidea</taxon>
        <taxon>Anisakidae</taxon>
        <taxon>Anisakis</taxon>
        <taxon>Anisakis simplex complex</taxon>
    </lineage>
</organism>
<feature type="domain" description="WGR" evidence="15">
    <location>
        <begin position="217"/>
        <end position="328"/>
    </location>
</feature>
<dbReference type="InterPro" id="IPR036930">
    <property type="entry name" value="WGR_dom_sf"/>
</dbReference>
<keyword evidence="7" id="KW-0539">Nucleus</keyword>
<dbReference type="SUPFAM" id="SSF47587">
    <property type="entry name" value="Domain of poly(ADP-ribose) polymerase"/>
    <property type="match status" value="1"/>
</dbReference>
<comment type="similarity">
    <text evidence="8">Belongs to the ARTD/PARP family.</text>
</comment>
<dbReference type="OrthoDB" id="429950at2759"/>
<dbReference type="SMART" id="SM00773">
    <property type="entry name" value="WGR"/>
    <property type="match status" value="1"/>
</dbReference>
<gene>
    <name evidence="16" type="ORF">ASIM_LOCUS17050</name>
</gene>
<evidence type="ECO:0000259" key="12">
    <source>
        <dbReference type="PROSITE" id="PS50918"/>
    </source>
</evidence>
<feature type="compositionally biased region" description="Basic and acidic residues" evidence="11">
    <location>
        <begin position="184"/>
        <end position="194"/>
    </location>
</feature>
<dbReference type="Pfam" id="PF00644">
    <property type="entry name" value="PARP"/>
    <property type="match status" value="1"/>
</dbReference>
<dbReference type="Pfam" id="PF05406">
    <property type="entry name" value="WGR"/>
    <property type="match status" value="1"/>
</dbReference>
<evidence type="ECO:0000256" key="6">
    <source>
        <dbReference type="ARBA" id="ARBA00023027"/>
    </source>
</evidence>
<dbReference type="InterPro" id="IPR037197">
    <property type="entry name" value="WWE_dom_sf"/>
</dbReference>
<dbReference type="PROSITE" id="PS50918">
    <property type="entry name" value="WWE"/>
    <property type="match status" value="1"/>
</dbReference>
<evidence type="ECO:0000256" key="5">
    <source>
        <dbReference type="ARBA" id="ARBA00022765"/>
    </source>
</evidence>
<dbReference type="SUPFAM" id="SSF117839">
    <property type="entry name" value="WWE domain"/>
    <property type="match status" value="1"/>
</dbReference>
<dbReference type="PROSITE" id="PS51059">
    <property type="entry name" value="PARP_CATALYTIC"/>
    <property type="match status" value="1"/>
</dbReference>
<evidence type="ECO:0000313" key="16">
    <source>
        <dbReference type="EMBL" id="VDK59352.1"/>
    </source>
</evidence>
<dbReference type="Gene3D" id="1.20.142.10">
    <property type="entry name" value="Poly(ADP-ribose) polymerase, regulatory domain"/>
    <property type="match status" value="2"/>
</dbReference>
<feature type="compositionally biased region" description="Low complexity" evidence="11">
    <location>
        <begin position="135"/>
        <end position="164"/>
    </location>
</feature>
<evidence type="ECO:0000313" key="17">
    <source>
        <dbReference type="Proteomes" id="UP000267096"/>
    </source>
</evidence>
<feature type="domain" description="WWE" evidence="12">
    <location>
        <begin position="1"/>
        <end position="72"/>
    </location>
</feature>
<dbReference type="InterPro" id="IPR050800">
    <property type="entry name" value="ARTD/PARP"/>
</dbReference>
<dbReference type="PANTHER" id="PTHR10459:SF60">
    <property type="entry name" value="POLY [ADP-RIBOSE] POLYMERASE 2"/>
    <property type="match status" value="1"/>
</dbReference>
<comment type="subcellular location">
    <subcellularLocation>
        <location evidence="1">Nucleus</location>
    </subcellularLocation>
</comment>
<dbReference type="PANTHER" id="PTHR10459">
    <property type="entry name" value="DNA LIGASE"/>
    <property type="match status" value="1"/>
</dbReference>
<reference evidence="16 17" key="1">
    <citation type="submission" date="2018-11" db="EMBL/GenBank/DDBJ databases">
        <authorList>
            <consortium name="Pathogen Informatics"/>
        </authorList>
    </citation>
    <scope>NUCLEOTIDE SEQUENCE [LARGE SCALE GENOMIC DNA]</scope>
</reference>
<evidence type="ECO:0000259" key="14">
    <source>
        <dbReference type="PROSITE" id="PS51060"/>
    </source>
</evidence>
<dbReference type="InterPro" id="IPR036616">
    <property type="entry name" value="Poly(ADP-ribose)pol_reg_dom_sf"/>
</dbReference>
<evidence type="ECO:0000256" key="1">
    <source>
        <dbReference type="ARBA" id="ARBA00004123"/>
    </source>
</evidence>
<dbReference type="EC" id="2.4.2.-" evidence="10"/>
<dbReference type="SUPFAM" id="SSF56399">
    <property type="entry name" value="ADP-ribosylation"/>
    <property type="match status" value="1"/>
</dbReference>
<dbReference type="InterPro" id="IPR004102">
    <property type="entry name" value="Poly(ADP-ribose)pol_reg_dom"/>
</dbReference>
<dbReference type="InterPro" id="IPR008893">
    <property type="entry name" value="WGR_domain"/>
</dbReference>
<dbReference type="PROSITE" id="PS51977">
    <property type="entry name" value="WGR"/>
    <property type="match status" value="1"/>
</dbReference>
<keyword evidence="3 10" id="KW-0808">Transferase</keyword>
<evidence type="ECO:0000256" key="4">
    <source>
        <dbReference type="ARBA" id="ARBA00022695"/>
    </source>
</evidence>
<dbReference type="Pfam" id="PF02877">
    <property type="entry name" value="PARP_reg"/>
    <property type="match status" value="1"/>
</dbReference>
<dbReference type="SUPFAM" id="SSF142921">
    <property type="entry name" value="WGR domain-like"/>
    <property type="match status" value="1"/>
</dbReference>
<dbReference type="GO" id="GO:0005730">
    <property type="term" value="C:nucleolus"/>
    <property type="evidence" value="ECO:0007669"/>
    <property type="project" value="TreeGrafter"/>
</dbReference>
<evidence type="ECO:0000259" key="15">
    <source>
        <dbReference type="PROSITE" id="PS51977"/>
    </source>
</evidence>
<dbReference type="GO" id="GO:1990404">
    <property type="term" value="F:NAD+-protein mono-ADP-ribosyltransferase activity"/>
    <property type="evidence" value="ECO:0007669"/>
    <property type="project" value="TreeGrafter"/>
</dbReference>
<dbReference type="GO" id="GO:0016779">
    <property type="term" value="F:nucleotidyltransferase activity"/>
    <property type="evidence" value="ECO:0007669"/>
    <property type="project" value="UniProtKB-KW"/>
</dbReference>